<accession>A0A841HXP9</accession>
<keyword evidence="5 6" id="KW-0472">Membrane</keyword>
<keyword evidence="4 6" id="KW-1133">Transmembrane helix</keyword>
<feature type="transmembrane region" description="Helical" evidence="6">
    <location>
        <begin position="42"/>
        <end position="63"/>
    </location>
</feature>
<dbReference type="InterPro" id="IPR036259">
    <property type="entry name" value="MFS_trans_sf"/>
</dbReference>
<dbReference type="RefSeq" id="WP_183986585.1">
    <property type="nucleotide sequence ID" value="NZ_JACHHG010000005.1"/>
</dbReference>
<evidence type="ECO:0000313" key="7">
    <source>
        <dbReference type="EMBL" id="MBB6098311.1"/>
    </source>
</evidence>
<dbReference type="InterPro" id="IPR011701">
    <property type="entry name" value="MFS"/>
</dbReference>
<feature type="transmembrane region" description="Helical" evidence="6">
    <location>
        <begin position="222"/>
        <end position="243"/>
    </location>
</feature>
<dbReference type="CDD" id="cd06173">
    <property type="entry name" value="MFS_MefA_like"/>
    <property type="match status" value="1"/>
</dbReference>
<feature type="transmembrane region" description="Helical" evidence="6">
    <location>
        <begin position="12"/>
        <end position="36"/>
    </location>
</feature>
<dbReference type="GO" id="GO:0005886">
    <property type="term" value="C:plasma membrane"/>
    <property type="evidence" value="ECO:0007669"/>
    <property type="project" value="UniProtKB-SubCell"/>
</dbReference>
<keyword evidence="3 6" id="KW-0812">Transmembrane</keyword>
<sequence length="422" mass="43871">MNPALTRRNLALLYGSTFVTNIGHGAHTLAVSLLLYELTGSALMFGAVLSSEFIIALALQLFAGPLVDRGDPRRVMLFADFSRGAVIMACFAWLMLWPSAVPLLVSVVYLNLLKPFYRAANFALVPALVDDAALTRVNSLTGSFSQAGQLLGVALAGLVATLWGAEGAFLLDGLSFLLAAACLLGVRGARAERKVSNTASAWQALLEDWGEVAGLLRRQPGVAFHLLLASGDFLAVALINLTLVPLNQAHGGTPLHLSLLDGAFAVGSLIGALLAPGLLQRLSVTHAGLLGLAAQAAAFALLAAYAGPLPGSVVMFALGLANALSLTVFMSHLQRRSRGPIKGRIGSLRQMTLSLLGALVLPGVGWVLGRWGVESALLAAAGLMALYLVLLAVLSTRALFGPGLLTEPVRSQAPLPRGAAQA</sequence>
<dbReference type="PANTHER" id="PTHR23513:SF11">
    <property type="entry name" value="STAPHYLOFERRIN A TRANSPORTER"/>
    <property type="match status" value="1"/>
</dbReference>
<evidence type="ECO:0000256" key="4">
    <source>
        <dbReference type="ARBA" id="ARBA00022989"/>
    </source>
</evidence>
<dbReference type="Pfam" id="PF07690">
    <property type="entry name" value="MFS_1"/>
    <property type="match status" value="1"/>
</dbReference>
<dbReference type="Gene3D" id="1.20.1250.20">
    <property type="entry name" value="MFS general substrate transporter like domains"/>
    <property type="match status" value="1"/>
</dbReference>
<evidence type="ECO:0000256" key="3">
    <source>
        <dbReference type="ARBA" id="ARBA00022692"/>
    </source>
</evidence>
<dbReference type="GO" id="GO:0022857">
    <property type="term" value="F:transmembrane transporter activity"/>
    <property type="evidence" value="ECO:0007669"/>
    <property type="project" value="InterPro"/>
</dbReference>
<dbReference type="AlphaFoldDB" id="A0A841HXP9"/>
<comment type="caution">
    <text evidence="7">The sequence shown here is derived from an EMBL/GenBank/DDBJ whole genome shotgun (WGS) entry which is preliminary data.</text>
</comment>
<dbReference type="PANTHER" id="PTHR23513">
    <property type="entry name" value="INTEGRAL MEMBRANE EFFLUX PROTEIN-RELATED"/>
    <property type="match status" value="1"/>
</dbReference>
<gene>
    <name evidence="7" type="ORF">HNR42_001736</name>
</gene>
<name>A0A841HXP9_9DEIO</name>
<feature type="transmembrane region" description="Helical" evidence="6">
    <location>
        <begin position="169"/>
        <end position="186"/>
    </location>
</feature>
<comment type="subcellular location">
    <subcellularLocation>
        <location evidence="1">Cell membrane</location>
        <topology evidence="1">Multi-pass membrane protein</topology>
    </subcellularLocation>
</comment>
<feature type="transmembrane region" description="Helical" evidence="6">
    <location>
        <begin position="351"/>
        <end position="369"/>
    </location>
</feature>
<protein>
    <submittedName>
        <fullName evidence="7">MFS family permease</fullName>
    </submittedName>
</protein>
<feature type="transmembrane region" description="Helical" evidence="6">
    <location>
        <begin position="255"/>
        <end position="275"/>
    </location>
</feature>
<feature type="transmembrane region" description="Helical" evidence="6">
    <location>
        <begin position="287"/>
        <end position="306"/>
    </location>
</feature>
<feature type="transmembrane region" description="Helical" evidence="6">
    <location>
        <begin position="375"/>
        <end position="394"/>
    </location>
</feature>
<evidence type="ECO:0000256" key="1">
    <source>
        <dbReference type="ARBA" id="ARBA00004651"/>
    </source>
</evidence>
<reference evidence="7 8" key="1">
    <citation type="submission" date="2020-08" db="EMBL/GenBank/DDBJ databases">
        <title>Genomic Encyclopedia of Type Strains, Phase IV (KMG-IV): sequencing the most valuable type-strain genomes for metagenomic binning, comparative biology and taxonomic classification.</title>
        <authorList>
            <person name="Goeker M."/>
        </authorList>
    </citation>
    <scope>NUCLEOTIDE SEQUENCE [LARGE SCALE GENOMIC DNA]</scope>
    <source>
        <strain evidence="7 8">DSM 21458</strain>
    </source>
</reference>
<dbReference type="SUPFAM" id="SSF103473">
    <property type="entry name" value="MFS general substrate transporter"/>
    <property type="match status" value="1"/>
</dbReference>
<dbReference type="EMBL" id="JACHHG010000005">
    <property type="protein sequence ID" value="MBB6098311.1"/>
    <property type="molecule type" value="Genomic_DNA"/>
</dbReference>
<keyword evidence="2" id="KW-1003">Cell membrane</keyword>
<keyword evidence="8" id="KW-1185">Reference proteome</keyword>
<evidence type="ECO:0000256" key="6">
    <source>
        <dbReference type="SAM" id="Phobius"/>
    </source>
</evidence>
<proteinExistence type="predicted"/>
<evidence type="ECO:0000313" key="8">
    <source>
        <dbReference type="Proteomes" id="UP000569951"/>
    </source>
</evidence>
<feature type="transmembrane region" description="Helical" evidence="6">
    <location>
        <begin position="312"/>
        <end position="330"/>
    </location>
</feature>
<evidence type="ECO:0000256" key="2">
    <source>
        <dbReference type="ARBA" id="ARBA00022475"/>
    </source>
</evidence>
<organism evidence="7 8">
    <name type="scientific">Deinobacterium chartae</name>
    <dbReference type="NCBI Taxonomy" id="521158"/>
    <lineage>
        <taxon>Bacteria</taxon>
        <taxon>Thermotogati</taxon>
        <taxon>Deinococcota</taxon>
        <taxon>Deinococci</taxon>
        <taxon>Deinococcales</taxon>
        <taxon>Deinococcaceae</taxon>
        <taxon>Deinobacterium</taxon>
    </lineage>
</organism>
<dbReference type="Proteomes" id="UP000569951">
    <property type="component" value="Unassembled WGS sequence"/>
</dbReference>
<evidence type="ECO:0000256" key="5">
    <source>
        <dbReference type="ARBA" id="ARBA00023136"/>
    </source>
</evidence>